<reference evidence="3" key="1">
    <citation type="journal article" date="2014" name="Int. J. Syst. Evol. Microbiol.">
        <title>Complete genome sequence of Corynebacterium casei LMG S-19264T (=DSM 44701T), isolated from a smear-ripened cheese.</title>
        <authorList>
            <consortium name="US DOE Joint Genome Institute (JGI-PGF)"/>
            <person name="Walter F."/>
            <person name="Albersmeier A."/>
            <person name="Kalinowski J."/>
            <person name="Ruckert C."/>
        </authorList>
    </citation>
    <scope>NUCLEOTIDE SEQUENCE [LARGE SCALE GENOMIC DNA]</scope>
    <source>
        <strain evidence="3">CGMCC 4.163</strain>
    </source>
</reference>
<dbReference type="RefSeq" id="WP_379707075.1">
    <property type="nucleotide sequence ID" value="NZ_JBHTAT010000006.1"/>
</dbReference>
<protein>
    <submittedName>
        <fullName evidence="3">Uncharacterized protein</fullName>
    </submittedName>
</protein>
<evidence type="ECO:0000313" key="1">
    <source>
        <dbReference type="EMBL" id="MFC7257372.1"/>
    </source>
</evidence>
<name>A0ABD6A4P2_9EURY</name>
<dbReference type="EMBL" id="JBHTAT010000006">
    <property type="protein sequence ID" value="MFC7257436.1"/>
    <property type="molecule type" value="Genomic_DNA"/>
</dbReference>
<dbReference type="EMBL" id="JBHTAT010000006">
    <property type="protein sequence ID" value="MFC7257405.1"/>
    <property type="molecule type" value="Genomic_DNA"/>
</dbReference>
<keyword evidence="4" id="KW-1185">Reference proteome</keyword>
<dbReference type="Proteomes" id="UP001596434">
    <property type="component" value="Unassembled WGS sequence"/>
</dbReference>
<dbReference type="EMBL" id="JBHTAT010000006">
    <property type="protein sequence ID" value="MFC7257372.1"/>
    <property type="molecule type" value="Genomic_DNA"/>
</dbReference>
<sequence length="70" mass="7268">MNTSVGRVSAAGFERLEPPASGRAELVVAGEGEQLLVRPVDEDVPVSHVGREIERVAFLPVAGEVSASAV</sequence>
<evidence type="ECO:0000313" key="3">
    <source>
        <dbReference type="EMBL" id="MFC7257436.1"/>
    </source>
</evidence>
<dbReference type="AlphaFoldDB" id="A0ABD6A4P2"/>
<reference evidence="3" key="3">
    <citation type="submission" date="2024-09" db="EMBL/GenBank/DDBJ databases">
        <authorList>
            <person name="Sun Q."/>
        </authorList>
    </citation>
    <scope>NUCLEOTIDE SEQUENCE</scope>
    <source>
        <strain evidence="3">CGMCC 4.163</strain>
    </source>
</reference>
<evidence type="ECO:0000313" key="2">
    <source>
        <dbReference type="EMBL" id="MFC7257405.1"/>
    </source>
</evidence>
<gene>
    <name evidence="1" type="ORF">ACFQKE_19170</name>
    <name evidence="2" type="ORF">ACFQKE_19335</name>
    <name evidence="3" type="ORF">ACFQKE_19490</name>
</gene>
<reference evidence="4" key="2">
    <citation type="journal article" date="2019" name="Int. J. Syst. Evol. Microbiol.">
        <title>The Global Catalogue of Microorganisms (GCM) 10K type strain sequencing project: providing services to taxonomists for standard genome sequencing and annotation.</title>
        <authorList>
            <consortium name="The Broad Institute Genomics Platform"/>
            <consortium name="The Broad Institute Genome Sequencing Center for Infectious Disease"/>
            <person name="Wu L."/>
            <person name="Ma J."/>
        </authorList>
    </citation>
    <scope>NUCLEOTIDE SEQUENCE [LARGE SCALE GENOMIC DNA]</scope>
    <source>
        <strain evidence="4">GX21</strain>
    </source>
</reference>
<evidence type="ECO:0000313" key="4">
    <source>
        <dbReference type="Proteomes" id="UP001596434"/>
    </source>
</evidence>
<organism evidence="3 4">
    <name type="scientific">Haloplanus litoreus</name>
    <dbReference type="NCBI Taxonomy" id="767515"/>
    <lineage>
        <taxon>Archaea</taxon>
        <taxon>Methanobacteriati</taxon>
        <taxon>Methanobacteriota</taxon>
        <taxon>Stenosarchaea group</taxon>
        <taxon>Halobacteria</taxon>
        <taxon>Halobacteriales</taxon>
        <taxon>Haloferacaceae</taxon>
        <taxon>Haloplanus</taxon>
    </lineage>
</organism>
<comment type="caution">
    <text evidence="3">The sequence shown here is derived from an EMBL/GenBank/DDBJ whole genome shotgun (WGS) entry which is preliminary data.</text>
</comment>
<accession>A0ABD6A4P2</accession>
<proteinExistence type="predicted"/>